<keyword evidence="3" id="KW-1185">Reference proteome</keyword>
<feature type="region of interest" description="Disordered" evidence="1">
    <location>
        <begin position="1"/>
        <end position="53"/>
    </location>
</feature>
<feature type="region of interest" description="Disordered" evidence="1">
    <location>
        <begin position="136"/>
        <end position="187"/>
    </location>
</feature>
<gene>
    <name evidence="2" type="ORF">PODLI_1B000654</name>
</gene>
<reference evidence="2" key="1">
    <citation type="submission" date="2022-12" db="EMBL/GenBank/DDBJ databases">
        <authorList>
            <person name="Alioto T."/>
            <person name="Alioto T."/>
            <person name="Gomez Garrido J."/>
        </authorList>
    </citation>
    <scope>NUCLEOTIDE SEQUENCE</scope>
</reference>
<dbReference type="EMBL" id="OX395140">
    <property type="protein sequence ID" value="CAI5794293.1"/>
    <property type="molecule type" value="Genomic_DNA"/>
</dbReference>
<protein>
    <submittedName>
        <fullName evidence="2">Uncharacterized protein</fullName>
    </submittedName>
</protein>
<organism evidence="2 3">
    <name type="scientific">Podarcis lilfordi</name>
    <name type="common">Lilford's wall lizard</name>
    <dbReference type="NCBI Taxonomy" id="74358"/>
    <lineage>
        <taxon>Eukaryota</taxon>
        <taxon>Metazoa</taxon>
        <taxon>Chordata</taxon>
        <taxon>Craniata</taxon>
        <taxon>Vertebrata</taxon>
        <taxon>Euteleostomi</taxon>
        <taxon>Lepidosauria</taxon>
        <taxon>Squamata</taxon>
        <taxon>Bifurcata</taxon>
        <taxon>Unidentata</taxon>
        <taxon>Episquamata</taxon>
        <taxon>Laterata</taxon>
        <taxon>Lacertibaenia</taxon>
        <taxon>Lacertidae</taxon>
        <taxon>Podarcis</taxon>
    </lineage>
</organism>
<feature type="compositionally biased region" description="Polar residues" evidence="1">
    <location>
        <begin position="175"/>
        <end position="187"/>
    </location>
</feature>
<evidence type="ECO:0000313" key="3">
    <source>
        <dbReference type="Proteomes" id="UP001178461"/>
    </source>
</evidence>
<feature type="compositionally biased region" description="Polar residues" evidence="1">
    <location>
        <begin position="30"/>
        <end position="40"/>
    </location>
</feature>
<sequence length="187" mass="20200">MEIKLFVPLSPVRRPSPPPKEIKRDGRNLSRYSGCQNSQRGGRRRKMRAHARPSIATPQPVVVRRRRKSGCREAGVAVARVGVAAQVRPRPHMPPCLPPNRSSHCLWRSGSGSASPSEWRIRFRALLAEGTEGGAASAASAGGKVALGPGPSSLRRTRHVRRTPNAPSGNVLGFSPSQVQQQPCEAD</sequence>
<evidence type="ECO:0000313" key="2">
    <source>
        <dbReference type="EMBL" id="CAI5794293.1"/>
    </source>
</evidence>
<accession>A0AA35LEF4</accession>
<proteinExistence type="predicted"/>
<feature type="compositionally biased region" description="Basic residues" evidence="1">
    <location>
        <begin position="41"/>
        <end position="51"/>
    </location>
</feature>
<name>A0AA35LEF4_9SAUR</name>
<dbReference type="AlphaFoldDB" id="A0AA35LEF4"/>
<evidence type="ECO:0000256" key="1">
    <source>
        <dbReference type="SAM" id="MobiDB-lite"/>
    </source>
</evidence>
<dbReference type="Proteomes" id="UP001178461">
    <property type="component" value="Chromosome Z"/>
</dbReference>